<sequence>MRLMLQRRIAALTMMVAGVIFTVVPPAAAENSYGRRDYQHNYQHRQSQVSFSTDGLPSTLPGGTYVGAISALRVRGNGNYFAIGGGLSRKGATVATGSQLAPKAKIIDVRAETAGDACAYEHGVCIIRP</sequence>
<reference evidence="1 2" key="1">
    <citation type="submission" date="2019-04" db="EMBL/GenBank/DDBJ databases">
        <title>Complete genome sequence of Agrobacterium tumefaciens CFBP7129.</title>
        <authorList>
            <person name="Haryono M."/>
            <person name="Lin Y.-C."/>
            <person name="Lai E.-M."/>
            <person name="Kuo C.-H."/>
        </authorList>
    </citation>
    <scope>NUCLEOTIDE SEQUENCE [LARGE SCALE GENOMIC DNA]</scope>
    <source>
        <strain evidence="1 2">CFBP7129</strain>
    </source>
</reference>
<proteinExistence type="predicted"/>
<accession>A0A4D7YCW1</accession>
<name>A0A4D7YCW1_AGRTU</name>
<organism evidence="1 2">
    <name type="scientific">Agrobacterium tumefaciens</name>
    <dbReference type="NCBI Taxonomy" id="358"/>
    <lineage>
        <taxon>Bacteria</taxon>
        <taxon>Pseudomonadati</taxon>
        <taxon>Pseudomonadota</taxon>
        <taxon>Alphaproteobacteria</taxon>
        <taxon>Hyphomicrobiales</taxon>
        <taxon>Rhizobiaceae</taxon>
        <taxon>Rhizobium/Agrobacterium group</taxon>
        <taxon>Agrobacterium</taxon>
        <taxon>Agrobacterium tumefaciens complex</taxon>
    </lineage>
</organism>
<evidence type="ECO:0000313" key="1">
    <source>
        <dbReference type="EMBL" id="QCL95431.1"/>
    </source>
</evidence>
<dbReference type="AlphaFoldDB" id="A0A4D7YCW1"/>
<dbReference type="Proteomes" id="UP000298649">
    <property type="component" value="Chromosome circular"/>
</dbReference>
<dbReference type="EMBL" id="CP039922">
    <property type="protein sequence ID" value="QCL95431.1"/>
    <property type="molecule type" value="Genomic_DNA"/>
</dbReference>
<gene>
    <name evidence="1" type="ORF">CFBP7129_11705</name>
</gene>
<protein>
    <submittedName>
        <fullName evidence="1">Uncharacterized protein</fullName>
    </submittedName>
</protein>
<evidence type="ECO:0000313" key="2">
    <source>
        <dbReference type="Proteomes" id="UP000298649"/>
    </source>
</evidence>